<dbReference type="WBParaSite" id="SPAL_0000622200.1">
    <property type="protein sequence ID" value="SPAL_0000622200.1"/>
    <property type="gene ID" value="SPAL_0000622200"/>
</dbReference>
<evidence type="ECO:0000313" key="2">
    <source>
        <dbReference type="WBParaSite" id="SPAL_0000622200.1"/>
    </source>
</evidence>
<dbReference type="AlphaFoldDB" id="A0A0N5BJV5"/>
<reference evidence="2" key="1">
    <citation type="submission" date="2017-02" db="UniProtKB">
        <authorList>
            <consortium name="WormBaseParasite"/>
        </authorList>
    </citation>
    <scope>IDENTIFICATION</scope>
</reference>
<accession>A0A0N5BJV5</accession>
<organism evidence="1 2">
    <name type="scientific">Strongyloides papillosus</name>
    <name type="common">Intestinal threadworm</name>
    <dbReference type="NCBI Taxonomy" id="174720"/>
    <lineage>
        <taxon>Eukaryota</taxon>
        <taxon>Metazoa</taxon>
        <taxon>Ecdysozoa</taxon>
        <taxon>Nematoda</taxon>
        <taxon>Chromadorea</taxon>
        <taxon>Rhabditida</taxon>
        <taxon>Tylenchina</taxon>
        <taxon>Panagrolaimomorpha</taxon>
        <taxon>Strongyloidoidea</taxon>
        <taxon>Strongyloididae</taxon>
        <taxon>Strongyloides</taxon>
    </lineage>
</organism>
<evidence type="ECO:0000313" key="1">
    <source>
        <dbReference type="Proteomes" id="UP000046392"/>
    </source>
</evidence>
<sequence length="156" mass="17699">MLAINGIPTQCLINSGSAISMIHADYSKYYTAFDCEFNIKDVTSVEETIRFYSKLNGYYIEDLESTASAAVEIARKTIPVQSLHTKVQAKNLEIQSKATLLKSNEYVTSRITESHSDECLLNVFLWIKLLMINVVRMFPTLLLISLKLYRSVSLTF</sequence>
<protein>
    <submittedName>
        <fullName evidence="2">5'-nucleotidase</fullName>
    </submittedName>
</protein>
<proteinExistence type="predicted"/>
<keyword evidence="1" id="KW-1185">Reference proteome</keyword>
<name>A0A0N5BJV5_STREA</name>
<dbReference type="Proteomes" id="UP000046392">
    <property type="component" value="Unplaced"/>
</dbReference>